<evidence type="ECO:0000313" key="2">
    <source>
        <dbReference type="EMBL" id="COW49571.1"/>
    </source>
</evidence>
<dbReference type="Proteomes" id="UP000048600">
    <property type="component" value="Unassembled WGS sequence"/>
</dbReference>
<dbReference type="EMBL" id="CHKL01000312">
    <property type="protein sequence ID" value="COW49571.1"/>
    <property type="molecule type" value="Genomic_DNA"/>
</dbReference>
<sequence length="36" mass="3716">MSVAVDSDAEDDAVSEIAEAAGVSPAPRARRPQHPL</sequence>
<name>A0A655J7U6_MYCTX</name>
<organism evidence="2 3">
    <name type="scientific">Mycobacterium tuberculosis</name>
    <dbReference type="NCBI Taxonomy" id="1773"/>
    <lineage>
        <taxon>Bacteria</taxon>
        <taxon>Bacillati</taxon>
        <taxon>Actinomycetota</taxon>
        <taxon>Actinomycetes</taxon>
        <taxon>Mycobacteriales</taxon>
        <taxon>Mycobacteriaceae</taxon>
        <taxon>Mycobacterium</taxon>
        <taxon>Mycobacterium tuberculosis complex</taxon>
    </lineage>
</organism>
<gene>
    <name evidence="2" type="ORF">ERS007741_02597</name>
</gene>
<protein>
    <submittedName>
        <fullName evidence="2">Putative MCE associated membrane protein</fullName>
    </submittedName>
</protein>
<accession>A0A655J7U6</accession>
<feature type="region of interest" description="Disordered" evidence="1">
    <location>
        <begin position="1"/>
        <end position="36"/>
    </location>
</feature>
<dbReference type="AlphaFoldDB" id="A0A655J7U6"/>
<proteinExistence type="predicted"/>
<evidence type="ECO:0000313" key="3">
    <source>
        <dbReference type="Proteomes" id="UP000048600"/>
    </source>
</evidence>
<evidence type="ECO:0000256" key="1">
    <source>
        <dbReference type="SAM" id="MobiDB-lite"/>
    </source>
</evidence>
<reference evidence="2 3" key="1">
    <citation type="submission" date="2015-03" db="EMBL/GenBank/DDBJ databases">
        <authorList>
            <consortium name="Pathogen Informatics"/>
        </authorList>
    </citation>
    <scope>NUCLEOTIDE SEQUENCE [LARGE SCALE GENOMIC DNA]</scope>
    <source>
        <strain evidence="2 3">P00601463</strain>
    </source>
</reference>